<dbReference type="GO" id="GO:0003723">
    <property type="term" value="F:RNA binding"/>
    <property type="evidence" value="ECO:0000318"/>
    <property type="project" value="GO_Central"/>
</dbReference>
<name>A0A2A6CVT9_PRIPA</name>
<gene>
    <name evidence="4" type="primary">WBGene00274517</name>
</gene>
<evidence type="ECO:0000256" key="2">
    <source>
        <dbReference type="ARBA" id="ARBA00022980"/>
    </source>
</evidence>
<dbReference type="OrthoDB" id="428974at2759"/>
<accession>A0A8R1USP6</accession>
<dbReference type="Pfam" id="PF01090">
    <property type="entry name" value="Ribosomal_S19e"/>
    <property type="match status" value="1"/>
</dbReference>
<dbReference type="GO" id="GO:0000028">
    <property type="term" value="P:ribosomal small subunit assembly"/>
    <property type="evidence" value="ECO:0000318"/>
    <property type="project" value="GO_Central"/>
</dbReference>
<organism evidence="4 5">
    <name type="scientific">Pristionchus pacificus</name>
    <name type="common">Parasitic nematode worm</name>
    <dbReference type="NCBI Taxonomy" id="54126"/>
    <lineage>
        <taxon>Eukaryota</taxon>
        <taxon>Metazoa</taxon>
        <taxon>Ecdysozoa</taxon>
        <taxon>Nematoda</taxon>
        <taxon>Chromadorea</taxon>
        <taxon>Rhabditida</taxon>
        <taxon>Rhabditina</taxon>
        <taxon>Diplogasteromorpha</taxon>
        <taxon>Diplogasteroidea</taxon>
        <taxon>Neodiplogasteridae</taxon>
        <taxon>Pristionchus</taxon>
    </lineage>
</organism>
<dbReference type="PANTHER" id="PTHR11710">
    <property type="entry name" value="40S RIBOSOMAL PROTEIN S19"/>
    <property type="match status" value="1"/>
</dbReference>
<dbReference type="GO" id="GO:0006412">
    <property type="term" value="P:translation"/>
    <property type="evidence" value="ECO:0007669"/>
    <property type="project" value="InterPro"/>
</dbReference>
<accession>A0A2A6CVT9</accession>
<dbReference type="GO" id="GO:0003735">
    <property type="term" value="F:structural constituent of ribosome"/>
    <property type="evidence" value="ECO:0000318"/>
    <property type="project" value="GO_Central"/>
</dbReference>
<evidence type="ECO:0000256" key="1">
    <source>
        <dbReference type="ARBA" id="ARBA00010014"/>
    </source>
</evidence>
<protein>
    <submittedName>
        <fullName evidence="4">Ribosomal protein</fullName>
    </submittedName>
</protein>
<keyword evidence="2" id="KW-0689">Ribosomal protein</keyword>
<reference evidence="4" key="2">
    <citation type="submission" date="2022-06" db="UniProtKB">
        <authorList>
            <consortium name="EnsemblMetazoa"/>
        </authorList>
    </citation>
    <scope>IDENTIFICATION</scope>
    <source>
        <strain evidence="4">PS312</strain>
    </source>
</reference>
<keyword evidence="3" id="KW-0687">Ribonucleoprotein</keyword>
<dbReference type="GO" id="GO:0022627">
    <property type="term" value="C:cytosolic small ribosomal subunit"/>
    <property type="evidence" value="ECO:0000318"/>
    <property type="project" value="GO_Central"/>
</dbReference>
<dbReference type="PANTHER" id="PTHR11710:SF0">
    <property type="entry name" value="40S RIBOSOMAL PROTEIN S19"/>
    <property type="match status" value="1"/>
</dbReference>
<evidence type="ECO:0000256" key="3">
    <source>
        <dbReference type="ARBA" id="ARBA00023274"/>
    </source>
</evidence>
<reference evidence="5" key="1">
    <citation type="journal article" date="2008" name="Nat. Genet.">
        <title>The Pristionchus pacificus genome provides a unique perspective on nematode lifestyle and parasitism.</title>
        <authorList>
            <person name="Dieterich C."/>
            <person name="Clifton S.W."/>
            <person name="Schuster L.N."/>
            <person name="Chinwalla A."/>
            <person name="Delehaunty K."/>
            <person name="Dinkelacker I."/>
            <person name="Fulton L."/>
            <person name="Fulton R."/>
            <person name="Godfrey J."/>
            <person name="Minx P."/>
            <person name="Mitreva M."/>
            <person name="Roeseler W."/>
            <person name="Tian H."/>
            <person name="Witte H."/>
            <person name="Yang S.P."/>
            <person name="Wilson R.K."/>
            <person name="Sommer R.J."/>
        </authorList>
    </citation>
    <scope>NUCLEOTIDE SEQUENCE [LARGE SCALE GENOMIC DNA]</scope>
    <source>
        <strain evidence="5">PS312</strain>
    </source>
</reference>
<proteinExistence type="inferred from homology"/>
<evidence type="ECO:0000313" key="5">
    <source>
        <dbReference type="Proteomes" id="UP000005239"/>
    </source>
</evidence>
<dbReference type="InterPro" id="IPR036388">
    <property type="entry name" value="WH-like_DNA-bd_sf"/>
</dbReference>
<dbReference type="Proteomes" id="UP000005239">
    <property type="component" value="Unassembled WGS sequence"/>
</dbReference>
<dbReference type="Gene3D" id="1.10.10.10">
    <property type="entry name" value="Winged helix-like DNA-binding domain superfamily/Winged helix DNA-binding domain"/>
    <property type="match status" value="1"/>
</dbReference>
<dbReference type="InterPro" id="IPR036390">
    <property type="entry name" value="WH_DNA-bd_sf"/>
</dbReference>
<keyword evidence="5" id="KW-1185">Reference proteome</keyword>
<dbReference type="InterPro" id="IPR001266">
    <property type="entry name" value="Ribosomal_eS19"/>
</dbReference>
<sequence>GQQLRQGIRKRHPQGSQVAWGPQGRKALKSLEPLKWVDKSEDGKGRVLSKQGRKALKGFKGKASGCLGVAVDPCRVSTN</sequence>
<dbReference type="AlphaFoldDB" id="A0A2A6CVT9"/>
<comment type="similarity">
    <text evidence="1">Belongs to the eukaryotic ribosomal protein eS19 family.</text>
</comment>
<evidence type="ECO:0000313" key="4">
    <source>
        <dbReference type="EnsemblMetazoa" id="PPA36148.1"/>
    </source>
</evidence>
<dbReference type="SUPFAM" id="SSF46785">
    <property type="entry name" value="Winged helix' DNA-binding domain"/>
    <property type="match status" value="1"/>
</dbReference>
<dbReference type="EnsemblMetazoa" id="PPA36148.1">
    <property type="protein sequence ID" value="PPA36148.1"/>
    <property type="gene ID" value="WBGene00274517"/>
</dbReference>